<dbReference type="Proteomes" id="UP000070433">
    <property type="component" value="Chromosome"/>
</dbReference>
<name>A0A127JVC2_9BURK</name>
<accession>A0A127JVC2</accession>
<dbReference type="GO" id="GO:0000160">
    <property type="term" value="P:phosphorelay signal transduction system"/>
    <property type="evidence" value="ECO:0007669"/>
    <property type="project" value="InterPro"/>
</dbReference>
<dbReference type="RefSeq" id="WP_061501082.1">
    <property type="nucleotide sequence ID" value="NZ_CP010951.1"/>
</dbReference>
<dbReference type="PATRIC" id="fig|94132.3.peg.3081"/>
<evidence type="ECO:0000313" key="7">
    <source>
        <dbReference type="Proteomes" id="UP000070433"/>
    </source>
</evidence>
<dbReference type="InterPro" id="IPR058245">
    <property type="entry name" value="NreC/VraR/RcsB-like_REC"/>
</dbReference>
<evidence type="ECO:0000256" key="1">
    <source>
        <dbReference type="ARBA" id="ARBA00022553"/>
    </source>
</evidence>
<dbReference type="Pfam" id="PF00196">
    <property type="entry name" value="GerE"/>
    <property type="match status" value="1"/>
</dbReference>
<evidence type="ECO:0000256" key="2">
    <source>
        <dbReference type="ARBA" id="ARBA00023125"/>
    </source>
</evidence>
<dbReference type="SMART" id="SM00448">
    <property type="entry name" value="REC"/>
    <property type="match status" value="1"/>
</dbReference>
<evidence type="ECO:0000259" key="5">
    <source>
        <dbReference type="PROSITE" id="PS50110"/>
    </source>
</evidence>
<keyword evidence="2" id="KW-0238">DNA-binding</keyword>
<sequence length="209" mass="23321">MIRLLIIDDHAMFRAGLRKVFGDEQDIEVVDEAGDWRDGLAKLERHAVDVLLLDINLPDRSGLEVLDVLRPRFPGLRTIVLSMYCEPQYAMRAMRSGACGYVAKDMEVDELVAAIRHVARGERFVTPSIAASMLDAIDGEAASPHKRLSPRESQILRLMVAGEALTVIGSQLIINVKTVSTYRRRILAKLGVSSNAELVQYAMRHRLVD</sequence>
<dbReference type="InterPro" id="IPR016032">
    <property type="entry name" value="Sig_transdc_resp-reg_C-effctor"/>
</dbReference>
<dbReference type="InterPro" id="IPR011006">
    <property type="entry name" value="CheY-like_superfamily"/>
</dbReference>
<dbReference type="EMBL" id="CP010951">
    <property type="protein sequence ID" value="AMO23947.1"/>
    <property type="molecule type" value="Genomic_DNA"/>
</dbReference>
<dbReference type="GO" id="GO:0003677">
    <property type="term" value="F:DNA binding"/>
    <property type="evidence" value="ECO:0007669"/>
    <property type="project" value="UniProtKB-KW"/>
</dbReference>
<dbReference type="InterPro" id="IPR001789">
    <property type="entry name" value="Sig_transdc_resp-reg_receiver"/>
</dbReference>
<evidence type="ECO:0000259" key="4">
    <source>
        <dbReference type="PROSITE" id="PS50043"/>
    </source>
</evidence>
<dbReference type="InterPro" id="IPR039420">
    <property type="entry name" value="WalR-like"/>
</dbReference>
<dbReference type="Gene3D" id="3.40.50.2300">
    <property type="match status" value="1"/>
</dbReference>
<evidence type="ECO:0000313" key="6">
    <source>
        <dbReference type="EMBL" id="AMO23947.1"/>
    </source>
</evidence>
<dbReference type="AlphaFoldDB" id="A0A127JVC2"/>
<reference evidence="6 7" key="1">
    <citation type="journal article" date="2014" name="Int. J. Syst. Evol. Microbiol.">
        <title>Ramlibacter solisilvae sp. nov., isolated from forest soil, and emended description of the genus Ramlibacter.</title>
        <authorList>
            <person name="Lee H.J."/>
            <person name="Lee S.H."/>
            <person name="Lee S.S."/>
            <person name="Lee J.S."/>
            <person name="Kim Y."/>
            <person name="Kim S.C."/>
            <person name="Jeon C.O."/>
        </authorList>
    </citation>
    <scope>NUCLEOTIDE SEQUENCE [LARGE SCALE GENOMIC DNA]</scope>
    <source>
        <strain evidence="6 7">5-10</strain>
    </source>
</reference>
<evidence type="ECO:0000256" key="3">
    <source>
        <dbReference type="PROSITE-ProRule" id="PRU00169"/>
    </source>
</evidence>
<dbReference type="GO" id="GO:0006355">
    <property type="term" value="P:regulation of DNA-templated transcription"/>
    <property type="evidence" value="ECO:0007669"/>
    <property type="project" value="InterPro"/>
</dbReference>
<proteinExistence type="predicted"/>
<dbReference type="PANTHER" id="PTHR43214">
    <property type="entry name" value="TWO-COMPONENT RESPONSE REGULATOR"/>
    <property type="match status" value="1"/>
</dbReference>
<dbReference type="Pfam" id="PF00072">
    <property type="entry name" value="Response_reg"/>
    <property type="match status" value="1"/>
</dbReference>
<dbReference type="SUPFAM" id="SSF52172">
    <property type="entry name" value="CheY-like"/>
    <property type="match status" value="1"/>
</dbReference>
<feature type="domain" description="Response regulatory" evidence="5">
    <location>
        <begin position="3"/>
        <end position="119"/>
    </location>
</feature>
<feature type="domain" description="HTH luxR-type" evidence="4">
    <location>
        <begin position="141"/>
        <end position="206"/>
    </location>
</feature>
<protein>
    <submittedName>
        <fullName evidence="6">LuxR family transcriptional regulator</fullName>
    </submittedName>
</protein>
<keyword evidence="7" id="KW-1185">Reference proteome</keyword>
<dbReference type="SUPFAM" id="SSF46894">
    <property type="entry name" value="C-terminal effector domain of the bipartite response regulators"/>
    <property type="match status" value="1"/>
</dbReference>
<feature type="modified residue" description="4-aspartylphosphate" evidence="3">
    <location>
        <position position="54"/>
    </location>
</feature>
<organism evidence="6 7">
    <name type="scientific">Ramlibacter tataouinensis</name>
    <dbReference type="NCBI Taxonomy" id="94132"/>
    <lineage>
        <taxon>Bacteria</taxon>
        <taxon>Pseudomonadati</taxon>
        <taxon>Pseudomonadota</taxon>
        <taxon>Betaproteobacteria</taxon>
        <taxon>Burkholderiales</taxon>
        <taxon>Comamonadaceae</taxon>
        <taxon>Ramlibacter</taxon>
    </lineage>
</organism>
<keyword evidence="1 3" id="KW-0597">Phosphoprotein</keyword>
<dbReference type="CDD" id="cd06170">
    <property type="entry name" value="LuxR_C_like"/>
    <property type="match status" value="1"/>
</dbReference>
<dbReference type="SMART" id="SM00421">
    <property type="entry name" value="HTH_LUXR"/>
    <property type="match status" value="1"/>
</dbReference>
<dbReference type="CDD" id="cd17535">
    <property type="entry name" value="REC_NarL-like"/>
    <property type="match status" value="1"/>
</dbReference>
<dbReference type="OrthoDB" id="9816469at2"/>
<dbReference type="InterPro" id="IPR000792">
    <property type="entry name" value="Tscrpt_reg_LuxR_C"/>
</dbReference>
<dbReference type="PROSITE" id="PS50043">
    <property type="entry name" value="HTH_LUXR_2"/>
    <property type="match status" value="1"/>
</dbReference>
<dbReference type="PROSITE" id="PS50110">
    <property type="entry name" value="RESPONSE_REGULATORY"/>
    <property type="match status" value="1"/>
</dbReference>
<gene>
    <name evidence="6" type="ORF">UC35_15110</name>
</gene>
<dbReference type="PRINTS" id="PR00038">
    <property type="entry name" value="HTHLUXR"/>
</dbReference>